<keyword evidence="2" id="KW-1185">Reference proteome</keyword>
<organism evidence="1 2">
    <name type="scientific">Microbulbifer halophilus</name>
    <dbReference type="NCBI Taxonomy" id="453963"/>
    <lineage>
        <taxon>Bacteria</taxon>
        <taxon>Pseudomonadati</taxon>
        <taxon>Pseudomonadota</taxon>
        <taxon>Gammaproteobacteria</taxon>
        <taxon>Cellvibrionales</taxon>
        <taxon>Microbulbiferaceae</taxon>
        <taxon>Microbulbifer</taxon>
    </lineage>
</organism>
<dbReference type="Proteomes" id="UP001597425">
    <property type="component" value="Unassembled WGS sequence"/>
</dbReference>
<dbReference type="EMBL" id="JBHUJD010000037">
    <property type="protein sequence ID" value="MFD2312354.1"/>
    <property type="molecule type" value="Genomic_DNA"/>
</dbReference>
<gene>
    <name evidence="1" type="ORF">ACFSKX_18200</name>
</gene>
<dbReference type="RefSeq" id="WP_265723475.1">
    <property type="nucleotide sequence ID" value="NZ_JAPIVK010000052.1"/>
</dbReference>
<reference evidence="2" key="1">
    <citation type="journal article" date="2019" name="Int. J. Syst. Evol. Microbiol.">
        <title>The Global Catalogue of Microorganisms (GCM) 10K type strain sequencing project: providing services to taxonomists for standard genome sequencing and annotation.</title>
        <authorList>
            <consortium name="The Broad Institute Genomics Platform"/>
            <consortium name="The Broad Institute Genome Sequencing Center for Infectious Disease"/>
            <person name="Wu L."/>
            <person name="Ma J."/>
        </authorList>
    </citation>
    <scope>NUCLEOTIDE SEQUENCE [LARGE SCALE GENOMIC DNA]</scope>
    <source>
        <strain evidence="2">KCTC 12848</strain>
    </source>
</reference>
<accession>A0ABW5EG73</accession>
<evidence type="ECO:0000313" key="1">
    <source>
        <dbReference type="EMBL" id="MFD2312354.1"/>
    </source>
</evidence>
<protein>
    <submittedName>
        <fullName evidence="1">Uncharacterized protein</fullName>
    </submittedName>
</protein>
<proteinExistence type="predicted"/>
<name>A0ABW5EG73_9GAMM</name>
<comment type="caution">
    <text evidence="1">The sequence shown here is derived from an EMBL/GenBank/DDBJ whole genome shotgun (WGS) entry which is preliminary data.</text>
</comment>
<sequence>MKLILREYLALLKESDELDALLPDLLLSMSISPISQPQKGVRQGGVDVAAVGKHPETGDKALFLFVVKQGDLGRRDWDSSEQSVRQSLNEVRDVYLHGHVKPEHKKLPKYIIVCTGGDLKQDTQQAWSGYIINPVRI</sequence>
<evidence type="ECO:0000313" key="2">
    <source>
        <dbReference type="Proteomes" id="UP001597425"/>
    </source>
</evidence>